<dbReference type="InterPro" id="IPR002792">
    <property type="entry name" value="TRAM_dom"/>
</dbReference>
<dbReference type="SUPFAM" id="SSF102114">
    <property type="entry name" value="Radical SAM enzymes"/>
    <property type="match status" value="1"/>
</dbReference>
<evidence type="ECO:0000256" key="8">
    <source>
        <dbReference type="ARBA" id="ARBA00033765"/>
    </source>
</evidence>
<name>A0ABQ5WDC6_9HYPH</name>
<dbReference type="InterPro" id="IPR007197">
    <property type="entry name" value="rSAM"/>
</dbReference>
<keyword evidence="9" id="KW-0963">Cytoplasm</keyword>
<evidence type="ECO:0000256" key="9">
    <source>
        <dbReference type="HAMAP-Rule" id="MF_01864"/>
    </source>
</evidence>
<dbReference type="SFLD" id="SFLDF00273">
    <property type="entry name" value="(dimethylallyl)adenosine_tRNA"/>
    <property type="match status" value="1"/>
</dbReference>
<comment type="subunit">
    <text evidence="9">Monomer.</text>
</comment>
<comment type="function">
    <text evidence="1 9">Catalyzes the methylthiolation of N6-(dimethylallyl)adenosine (i(6)A), leading to the formation of 2-methylthio-N6-(dimethylallyl)adenosine (ms(2)i(6)A) at position 37 in tRNAs that read codons beginning with uridine.</text>
</comment>
<dbReference type="Pfam" id="PF01938">
    <property type="entry name" value="TRAM"/>
    <property type="match status" value="1"/>
</dbReference>
<dbReference type="NCBIfam" id="TIGR01574">
    <property type="entry name" value="miaB-methiolase"/>
    <property type="match status" value="1"/>
</dbReference>
<keyword evidence="2 9" id="KW-0004">4Fe-4S</keyword>
<dbReference type="PANTHER" id="PTHR43020">
    <property type="entry name" value="CDK5 REGULATORY SUBUNIT-ASSOCIATED PROTEIN 1"/>
    <property type="match status" value="1"/>
</dbReference>
<keyword evidence="3 9" id="KW-0808">Transferase</keyword>
<evidence type="ECO:0000256" key="2">
    <source>
        <dbReference type="ARBA" id="ARBA00022485"/>
    </source>
</evidence>
<dbReference type="InterPro" id="IPR013848">
    <property type="entry name" value="Methylthiotransferase_N"/>
</dbReference>
<feature type="domain" description="MTTase N-terminal" evidence="11">
    <location>
        <begin position="9"/>
        <end position="129"/>
    </location>
</feature>
<evidence type="ECO:0000259" key="10">
    <source>
        <dbReference type="PROSITE" id="PS50926"/>
    </source>
</evidence>
<accession>A0ABQ5WDC6</accession>
<evidence type="ECO:0000256" key="1">
    <source>
        <dbReference type="ARBA" id="ARBA00003234"/>
    </source>
</evidence>
<feature type="binding site" evidence="9">
    <location>
        <position position="92"/>
    </location>
    <ligand>
        <name>[4Fe-4S] cluster</name>
        <dbReference type="ChEBI" id="CHEBI:49883"/>
        <label>1</label>
    </ligand>
</feature>
<dbReference type="PROSITE" id="PS50926">
    <property type="entry name" value="TRAM"/>
    <property type="match status" value="1"/>
</dbReference>
<dbReference type="SFLD" id="SFLDS00029">
    <property type="entry name" value="Radical_SAM"/>
    <property type="match status" value="1"/>
</dbReference>
<dbReference type="EC" id="2.8.4.3" evidence="8 9"/>
<keyword evidence="14" id="KW-1185">Reference proteome</keyword>
<dbReference type="PROSITE" id="PS51449">
    <property type="entry name" value="MTTASE_N"/>
    <property type="match status" value="1"/>
</dbReference>
<dbReference type="Gene3D" id="3.40.50.12160">
    <property type="entry name" value="Methylthiotransferase, N-terminal domain"/>
    <property type="match status" value="1"/>
</dbReference>
<feature type="domain" description="TRAM" evidence="10">
    <location>
        <begin position="390"/>
        <end position="452"/>
    </location>
</feature>
<dbReference type="PANTHER" id="PTHR43020:SF2">
    <property type="entry name" value="MITOCHONDRIAL TRNA METHYLTHIOTRANSFERASE CDK5RAP1"/>
    <property type="match status" value="1"/>
</dbReference>
<evidence type="ECO:0000256" key="6">
    <source>
        <dbReference type="ARBA" id="ARBA00023004"/>
    </source>
</evidence>
<dbReference type="SFLD" id="SFLDG01061">
    <property type="entry name" value="methylthiotransferase"/>
    <property type="match status" value="1"/>
</dbReference>
<dbReference type="RefSeq" id="WP_284343521.1">
    <property type="nucleotide sequence ID" value="NZ_BSNS01000034.1"/>
</dbReference>
<keyword evidence="9" id="KW-0819">tRNA processing</keyword>
<keyword evidence="4 9" id="KW-0949">S-adenosyl-L-methionine</keyword>
<dbReference type="InterPro" id="IPR005839">
    <property type="entry name" value="Methylthiotransferase"/>
</dbReference>
<dbReference type="Proteomes" id="UP001156691">
    <property type="component" value="Unassembled WGS sequence"/>
</dbReference>
<feature type="binding site" evidence="9">
    <location>
        <position position="173"/>
    </location>
    <ligand>
        <name>[4Fe-4S] cluster</name>
        <dbReference type="ChEBI" id="CHEBI:49883"/>
        <label>2</label>
        <note>4Fe-4S-S-AdoMet</note>
    </ligand>
</feature>
<dbReference type="PROSITE" id="PS51918">
    <property type="entry name" value="RADICAL_SAM"/>
    <property type="match status" value="1"/>
</dbReference>
<dbReference type="Pfam" id="PF00919">
    <property type="entry name" value="UPF0004"/>
    <property type="match status" value="1"/>
</dbReference>
<keyword evidence="6 9" id="KW-0408">Iron</keyword>
<dbReference type="InterPro" id="IPR058240">
    <property type="entry name" value="rSAM_sf"/>
</dbReference>
<evidence type="ECO:0000256" key="5">
    <source>
        <dbReference type="ARBA" id="ARBA00022723"/>
    </source>
</evidence>
<dbReference type="Pfam" id="PF04055">
    <property type="entry name" value="Radical_SAM"/>
    <property type="match status" value="1"/>
</dbReference>
<keyword evidence="5 9" id="KW-0479">Metal-binding</keyword>
<gene>
    <name evidence="9 13" type="primary">miaB</name>
    <name evidence="13" type="ORF">GCM10010862_53820</name>
</gene>
<dbReference type="InterPro" id="IPR006463">
    <property type="entry name" value="MiaB_methiolase"/>
</dbReference>
<feature type="domain" description="Radical SAM core" evidence="12">
    <location>
        <begin position="155"/>
        <end position="387"/>
    </location>
</feature>
<dbReference type="Gene3D" id="3.80.30.20">
    <property type="entry name" value="tm_1862 like domain"/>
    <property type="match status" value="1"/>
</dbReference>
<evidence type="ECO:0000259" key="12">
    <source>
        <dbReference type="PROSITE" id="PS51918"/>
    </source>
</evidence>
<evidence type="ECO:0000313" key="13">
    <source>
        <dbReference type="EMBL" id="GLQ58123.1"/>
    </source>
</evidence>
<dbReference type="CDD" id="cd01335">
    <property type="entry name" value="Radical_SAM"/>
    <property type="match status" value="1"/>
</dbReference>
<organism evidence="13 14">
    <name type="scientific">Devosia nitrariae</name>
    <dbReference type="NCBI Taxonomy" id="2071872"/>
    <lineage>
        <taxon>Bacteria</taxon>
        <taxon>Pseudomonadati</taxon>
        <taxon>Pseudomonadota</taxon>
        <taxon>Alphaproteobacteria</taxon>
        <taxon>Hyphomicrobiales</taxon>
        <taxon>Devosiaceae</taxon>
        <taxon>Devosia</taxon>
    </lineage>
</organism>
<sequence>MTETPHNTKKLFIKTYGCQMNVYDSDRMADALAPHGYETTAEIGEADLVLLNTCHIREKASEKVFSELGRLKILREARRANGKDMKIGVAGCVAQAEGEEIIARSPVVDLVFGPQAYHRLPDLIVKSESGQVVDTDFPQEDKFEHLPAARKEVTIKRGLTAFLTVQEGCDKFCSFCVVPYTRGAEVSRPVAQVIAEARGLVEAGVKEITLLGQNVNAYHGLDQNGRSVGLGELAFLLAKIPGLERLRYTTSHPRDMDDALIAAHRDLPLLMPYLHLPVQSGSDPILKAMNRRHTAAEYLTLIERIKAARPDMALSGDFIVGFPGETEVDFEATLAMVREVGYASAFSFKYSLRPGTPGAELADQVPEEIKAERLARLQELINAQMAAFNRSCVGRTLPVLIERPGRNAGQVGGRSPYLQAVHLEGSGDLIGHILPVEITGVGKNSIEGKLSRDTQRKSASLVESRVA</sequence>
<evidence type="ECO:0000256" key="4">
    <source>
        <dbReference type="ARBA" id="ARBA00022691"/>
    </source>
</evidence>
<feature type="binding site" evidence="9">
    <location>
        <position position="169"/>
    </location>
    <ligand>
        <name>[4Fe-4S] cluster</name>
        <dbReference type="ChEBI" id="CHEBI:49883"/>
        <label>2</label>
        <note>4Fe-4S-S-AdoMet</note>
    </ligand>
</feature>
<dbReference type="EMBL" id="BSNS01000034">
    <property type="protein sequence ID" value="GLQ58123.1"/>
    <property type="molecule type" value="Genomic_DNA"/>
</dbReference>
<evidence type="ECO:0000259" key="11">
    <source>
        <dbReference type="PROSITE" id="PS51449"/>
    </source>
</evidence>
<evidence type="ECO:0000256" key="7">
    <source>
        <dbReference type="ARBA" id="ARBA00023014"/>
    </source>
</evidence>
<feature type="binding site" evidence="9">
    <location>
        <position position="18"/>
    </location>
    <ligand>
        <name>[4Fe-4S] cluster</name>
        <dbReference type="ChEBI" id="CHEBI:49883"/>
        <label>1</label>
    </ligand>
</feature>
<comment type="subcellular location">
    <subcellularLocation>
        <location evidence="9">Cytoplasm</location>
    </subcellularLocation>
</comment>
<protein>
    <recommendedName>
        <fullName evidence="8 9">tRNA-2-methylthio-N(6)-dimethylallyladenosine synthase</fullName>
        <ecNumber evidence="8 9">2.8.4.3</ecNumber>
    </recommendedName>
    <alternativeName>
        <fullName evidence="9">(Dimethylallyl)adenosine tRNA methylthiotransferase MiaB</fullName>
    </alternativeName>
    <alternativeName>
        <fullName evidence="9">tRNA-i(6)A37 methylthiotransferase</fullName>
    </alternativeName>
</protein>
<dbReference type="SFLD" id="SFLDG01082">
    <property type="entry name" value="B12-binding_domain_containing"/>
    <property type="match status" value="1"/>
</dbReference>
<evidence type="ECO:0000313" key="14">
    <source>
        <dbReference type="Proteomes" id="UP001156691"/>
    </source>
</evidence>
<dbReference type="NCBIfam" id="TIGR00089">
    <property type="entry name" value="MiaB/RimO family radical SAM methylthiotransferase"/>
    <property type="match status" value="1"/>
</dbReference>
<dbReference type="SMART" id="SM00729">
    <property type="entry name" value="Elp3"/>
    <property type="match status" value="1"/>
</dbReference>
<comment type="catalytic activity">
    <reaction evidence="9">
        <text>N(6)-dimethylallyladenosine(37) in tRNA + (sulfur carrier)-SH + AH2 + 2 S-adenosyl-L-methionine = 2-methylsulfanyl-N(6)-dimethylallyladenosine(37) in tRNA + (sulfur carrier)-H + 5'-deoxyadenosine + L-methionine + A + S-adenosyl-L-homocysteine + 2 H(+)</text>
        <dbReference type="Rhea" id="RHEA:37067"/>
        <dbReference type="Rhea" id="RHEA-COMP:10375"/>
        <dbReference type="Rhea" id="RHEA-COMP:10376"/>
        <dbReference type="Rhea" id="RHEA-COMP:14737"/>
        <dbReference type="Rhea" id="RHEA-COMP:14739"/>
        <dbReference type="ChEBI" id="CHEBI:13193"/>
        <dbReference type="ChEBI" id="CHEBI:15378"/>
        <dbReference type="ChEBI" id="CHEBI:17319"/>
        <dbReference type="ChEBI" id="CHEBI:17499"/>
        <dbReference type="ChEBI" id="CHEBI:29917"/>
        <dbReference type="ChEBI" id="CHEBI:57844"/>
        <dbReference type="ChEBI" id="CHEBI:57856"/>
        <dbReference type="ChEBI" id="CHEBI:59789"/>
        <dbReference type="ChEBI" id="CHEBI:64428"/>
        <dbReference type="ChEBI" id="CHEBI:74415"/>
        <dbReference type="ChEBI" id="CHEBI:74417"/>
        <dbReference type="EC" id="2.8.4.3"/>
    </reaction>
</comment>
<dbReference type="InterPro" id="IPR006638">
    <property type="entry name" value="Elp3/MiaA/NifB-like_rSAM"/>
</dbReference>
<keyword evidence="7 9" id="KW-0411">Iron-sulfur</keyword>
<comment type="similarity">
    <text evidence="9">Belongs to the methylthiotransferase family. MiaB subfamily.</text>
</comment>
<dbReference type="PROSITE" id="PS01278">
    <property type="entry name" value="MTTASE_RADICAL"/>
    <property type="match status" value="1"/>
</dbReference>
<dbReference type="InterPro" id="IPR020612">
    <property type="entry name" value="Methylthiotransferase_CS"/>
</dbReference>
<proteinExistence type="inferred from homology"/>
<dbReference type="InterPro" id="IPR038135">
    <property type="entry name" value="Methylthiotransferase_N_sf"/>
</dbReference>
<comment type="cofactor">
    <cofactor evidence="9">
        <name>[4Fe-4S] cluster</name>
        <dbReference type="ChEBI" id="CHEBI:49883"/>
    </cofactor>
    <text evidence="9">Binds 2 [4Fe-4S] clusters. One cluster is coordinated with 3 cysteines and an exchangeable S-adenosyl-L-methionine.</text>
</comment>
<evidence type="ECO:0000256" key="3">
    <source>
        <dbReference type="ARBA" id="ARBA00022679"/>
    </source>
</evidence>
<feature type="binding site" evidence="9">
    <location>
        <position position="54"/>
    </location>
    <ligand>
        <name>[4Fe-4S] cluster</name>
        <dbReference type="ChEBI" id="CHEBI:49883"/>
        <label>1</label>
    </ligand>
</feature>
<comment type="caution">
    <text evidence="13">The sequence shown here is derived from an EMBL/GenBank/DDBJ whole genome shotgun (WGS) entry which is preliminary data.</text>
</comment>
<dbReference type="InterPro" id="IPR023404">
    <property type="entry name" value="rSAM_horseshoe"/>
</dbReference>
<dbReference type="HAMAP" id="MF_01864">
    <property type="entry name" value="tRNA_metthiotr_MiaB"/>
    <property type="match status" value="1"/>
</dbReference>
<feature type="binding site" evidence="9">
    <location>
        <position position="176"/>
    </location>
    <ligand>
        <name>[4Fe-4S] cluster</name>
        <dbReference type="ChEBI" id="CHEBI:49883"/>
        <label>2</label>
        <note>4Fe-4S-S-AdoMet</note>
    </ligand>
</feature>
<reference evidence="14" key="1">
    <citation type="journal article" date="2019" name="Int. J. Syst. Evol. Microbiol.">
        <title>The Global Catalogue of Microorganisms (GCM) 10K type strain sequencing project: providing services to taxonomists for standard genome sequencing and annotation.</title>
        <authorList>
            <consortium name="The Broad Institute Genomics Platform"/>
            <consortium name="The Broad Institute Genome Sequencing Center for Infectious Disease"/>
            <person name="Wu L."/>
            <person name="Ma J."/>
        </authorList>
    </citation>
    <scope>NUCLEOTIDE SEQUENCE [LARGE SCALE GENOMIC DNA]</scope>
    <source>
        <strain evidence="14">NBRC 112416</strain>
    </source>
</reference>